<keyword evidence="3" id="KW-0238">DNA-binding</keyword>
<evidence type="ECO:0000256" key="2">
    <source>
        <dbReference type="ARBA" id="ARBA00023015"/>
    </source>
</evidence>
<evidence type="ECO:0008006" key="8">
    <source>
        <dbReference type="Google" id="ProtNLM"/>
    </source>
</evidence>
<evidence type="ECO:0000313" key="7">
    <source>
        <dbReference type="Proteomes" id="UP000229335"/>
    </source>
</evidence>
<organism evidence="6 7">
    <name type="scientific">Candidatus Falkowbacteria bacterium CG10_big_fil_rev_8_21_14_0_10_43_11</name>
    <dbReference type="NCBI Taxonomy" id="1974568"/>
    <lineage>
        <taxon>Bacteria</taxon>
        <taxon>Candidatus Falkowiibacteriota</taxon>
    </lineage>
</organism>
<proteinExistence type="predicted"/>
<evidence type="ECO:0000256" key="5">
    <source>
        <dbReference type="PIRSR" id="PIRSR602481-1"/>
    </source>
</evidence>
<comment type="caution">
    <text evidence="6">The sequence shown here is derived from an EMBL/GenBank/DDBJ whole genome shotgun (WGS) entry which is preliminary data.</text>
</comment>
<comment type="cofactor">
    <cofactor evidence="5">
        <name>Zn(2+)</name>
        <dbReference type="ChEBI" id="CHEBI:29105"/>
    </cofactor>
    <text evidence="5">Binds 1 zinc ion per subunit.</text>
</comment>
<dbReference type="InterPro" id="IPR043135">
    <property type="entry name" value="Fur_C"/>
</dbReference>
<dbReference type="PANTHER" id="PTHR33202">
    <property type="entry name" value="ZINC UPTAKE REGULATION PROTEIN"/>
    <property type="match status" value="1"/>
</dbReference>
<evidence type="ECO:0000256" key="4">
    <source>
        <dbReference type="ARBA" id="ARBA00023163"/>
    </source>
</evidence>
<feature type="binding site" evidence="5">
    <location>
        <position position="122"/>
    </location>
    <ligand>
        <name>Zn(2+)</name>
        <dbReference type="ChEBI" id="CHEBI:29105"/>
    </ligand>
</feature>
<feature type="binding site" evidence="5">
    <location>
        <position position="78"/>
    </location>
    <ligand>
        <name>Zn(2+)</name>
        <dbReference type="ChEBI" id="CHEBI:29105"/>
    </ligand>
</feature>
<feature type="binding site" evidence="5">
    <location>
        <position position="125"/>
    </location>
    <ligand>
        <name>Zn(2+)</name>
        <dbReference type="ChEBI" id="CHEBI:29105"/>
    </ligand>
</feature>
<reference evidence="7" key="1">
    <citation type="submission" date="2017-09" db="EMBL/GenBank/DDBJ databases">
        <title>Depth-based differentiation of microbial function through sediment-hosted aquifers and enrichment of novel symbionts in the deep terrestrial subsurface.</title>
        <authorList>
            <person name="Probst A.J."/>
            <person name="Ladd B."/>
            <person name="Jarett J.K."/>
            <person name="Geller-Mcgrath D.E."/>
            <person name="Sieber C.M.K."/>
            <person name="Emerson J.B."/>
            <person name="Anantharaman K."/>
            <person name="Thomas B.C."/>
            <person name="Malmstrom R."/>
            <person name="Stieglmeier M."/>
            <person name="Klingl A."/>
            <person name="Woyke T."/>
            <person name="Ryan C.M."/>
            <person name="Banfield J.F."/>
        </authorList>
    </citation>
    <scope>NUCLEOTIDE SEQUENCE [LARGE SCALE GENOMIC DNA]</scope>
</reference>
<keyword evidence="4" id="KW-0804">Transcription</keyword>
<dbReference type="InterPro" id="IPR002481">
    <property type="entry name" value="FUR"/>
</dbReference>
<dbReference type="Proteomes" id="UP000229335">
    <property type="component" value="Unassembled WGS sequence"/>
</dbReference>
<dbReference type="InterPro" id="IPR036390">
    <property type="entry name" value="WH_DNA-bd_sf"/>
</dbReference>
<evidence type="ECO:0000256" key="1">
    <source>
        <dbReference type="ARBA" id="ARBA00022491"/>
    </source>
</evidence>
<dbReference type="Gene3D" id="3.30.1490.190">
    <property type="match status" value="1"/>
</dbReference>
<evidence type="ECO:0000256" key="3">
    <source>
        <dbReference type="ARBA" id="ARBA00023125"/>
    </source>
</evidence>
<dbReference type="EMBL" id="PFAS01000015">
    <property type="protein sequence ID" value="PIT94022.1"/>
    <property type="molecule type" value="Genomic_DNA"/>
</dbReference>
<dbReference type="GO" id="GO:0045892">
    <property type="term" value="P:negative regulation of DNA-templated transcription"/>
    <property type="evidence" value="ECO:0007669"/>
    <property type="project" value="TreeGrafter"/>
</dbReference>
<keyword evidence="5" id="KW-0479">Metal-binding</keyword>
<keyword evidence="2" id="KW-0805">Transcription regulation</keyword>
<sequence length="131" mass="15504">MQEKIRKTILYFLDNIGKHASHNDIINYLKDKLGELDEREINNELLKLARENKIISHVSVNKEKRYEAEVRRHYHFICRQCGAVRDLFMEAGAVNMIAEYAQQLAKSYAKIDRVNMSFQGICHECRKEIKY</sequence>
<keyword evidence="1" id="KW-0678">Repressor</keyword>
<dbReference type="PANTHER" id="PTHR33202:SF7">
    <property type="entry name" value="FERRIC UPTAKE REGULATION PROTEIN"/>
    <property type="match status" value="1"/>
</dbReference>
<dbReference type="GO" id="GO:0008270">
    <property type="term" value="F:zinc ion binding"/>
    <property type="evidence" value="ECO:0007669"/>
    <property type="project" value="TreeGrafter"/>
</dbReference>
<dbReference type="GO" id="GO:1900376">
    <property type="term" value="P:regulation of secondary metabolite biosynthetic process"/>
    <property type="evidence" value="ECO:0007669"/>
    <property type="project" value="TreeGrafter"/>
</dbReference>
<dbReference type="GO" id="GO:0000976">
    <property type="term" value="F:transcription cis-regulatory region binding"/>
    <property type="evidence" value="ECO:0007669"/>
    <property type="project" value="TreeGrafter"/>
</dbReference>
<keyword evidence="5" id="KW-0862">Zinc</keyword>
<name>A0A2M6WMP1_9BACT</name>
<feature type="binding site" evidence="5">
    <location>
        <position position="81"/>
    </location>
    <ligand>
        <name>Zn(2+)</name>
        <dbReference type="ChEBI" id="CHEBI:29105"/>
    </ligand>
</feature>
<dbReference type="Pfam" id="PF01475">
    <property type="entry name" value="FUR"/>
    <property type="match status" value="1"/>
</dbReference>
<evidence type="ECO:0000313" key="6">
    <source>
        <dbReference type="EMBL" id="PIT94022.1"/>
    </source>
</evidence>
<dbReference type="AlphaFoldDB" id="A0A2M6WMP1"/>
<dbReference type="SUPFAM" id="SSF46785">
    <property type="entry name" value="Winged helix' DNA-binding domain"/>
    <property type="match status" value="1"/>
</dbReference>
<gene>
    <name evidence="6" type="ORF">COU00_01205</name>
</gene>
<accession>A0A2M6WMP1</accession>
<dbReference type="GO" id="GO:0003700">
    <property type="term" value="F:DNA-binding transcription factor activity"/>
    <property type="evidence" value="ECO:0007669"/>
    <property type="project" value="InterPro"/>
</dbReference>
<protein>
    <recommendedName>
        <fullName evidence="8">Transcriptional repressor</fullName>
    </recommendedName>
</protein>